<feature type="transmembrane region" description="Helical" evidence="1">
    <location>
        <begin position="44"/>
        <end position="63"/>
    </location>
</feature>
<dbReference type="Proteomes" id="UP001152797">
    <property type="component" value="Unassembled WGS sequence"/>
</dbReference>
<organism evidence="2">
    <name type="scientific">Cladocopium goreaui</name>
    <dbReference type="NCBI Taxonomy" id="2562237"/>
    <lineage>
        <taxon>Eukaryota</taxon>
        <taxon>Sar</taxon>
        <taxon>Alveolata</taxon>
        <taxon>Dinophyceae</taxon>
        <taxon>Suessiales</taxon>
        <taxon>Symbiodiniaceae</taxon>
        <taxon>Cladocopium</taxon>
    </lineage>
</organism>
<keyword evidence="1" id="KW-0812">Transmembrane</keyword>
<keyword evidence="1" id="KW-0472">Membrane</keyword>
<reference evidence="3 4" key="2">
    <citation type="submission" date="2024-05" db="EMBL/GenBank/DDBJ databases">
        <authorList>
            <person name="Chen Y."/>
            <person name="Shah S."/>
            <person name="Dougan E. K."/>
            <person name="Thang M."/>
            <person name="Chan C."/>
        </authorList>
    </citation>
    <scope>NUCLEOTIDE SEQUENCE [LARGE SCALE GENOMIC DNA]</scope>
</reference>
<evidence type="ECO:0000256" key="1">
    <source>
        <dbReference type="SAM" id="Phobius"/>
    </source>
</evidence>
<sequence>MPCCAMERREPWWDLMEVACGVGPMMVAIPLFFCWLFTHEDSYLAAHMMAVYVALSTPNWLLLAHDLLACFRKPSREAGFENYRRPTWQKTAMNANYTLCSFFILRHIKQDPTPYAETIDGTMKTTTPPVLT</sequence>
<name>A0A9P1BZR1_9DINO</name>
<feature type="transmembrane region" description="Helical" evidence="1">
    <location>
        <begin position="12"/>
        <end position="38"/>
    </location>
</feature>
<keyword evidence="1" id="KW-1133">Transmembrane helix</keyword>
<dbReference type="AlphaFoldDB" id="A0A9P1BZR1"/>
<keyword evidence="4" id="KW-1185">Reference proteome</keyword>
<accession>A0A9P1BZR1</accession>
<comment type="caution">
    <text evidence="2">The sequence shown here is derived from an EMBL/GenBank/DDBJ whole genome shotgun (WGS) entry which is preliminary data.</text>
</comment>
<evidence type="ECO:0000313" key="3">
    <source>
        <dbReference type="EMBL" id="CAL4769540.1"/>
    </source>
</evidence>
<proteinExistence type="predicted"/>
<evidence type="ECO:0000313" key="2">
    <source>
        <dbReference type="EMBL" id="CAI3982228.1"/>
    </source>
</evidence>
<evidence type="ECO:0000313" key="4">
    <source>
        <dbReference type="Proteomes" id="UP001152797"/>
    </source>
</evidence>
<protein>
    <submittedName>
        <fullName evidence="2">Uncharacterized protein</fullName>
    </submittedName>
</protein>
<dbReference type="EMBL" id="CAMXCT010000694">
    <property type="protein sequence ID" value="CAI3982228.1"/>
    <property type="molecule type" value="Genomic_DNA"/>
</dbReference>
<dbReference type="EMBL" id="CAMXCT020000694">
    <property type="protein sequence ID" value="CAL1135603.1"/>
    <property type="molecule type" value="Genomic_DNA"/>
</dbReference>
<dbReference type="EMBL" id="CAMXCT030000694">
    <property type="protein sequence ID" value="CAL4769540.1"/>
    <property type="molecule type" value="Genomic_DNA"/>
</dbReference>
<gene>
    <name evidence="2" type="ORF">C1SCF055_LOCUS9949</name>
</gene>
<reference evidence="2" key="1">
    <citation type="submission" date="2022-10" db="EMBL/GenBank/DDBJ databases">
        <authorList>
            <person name="Chen Y."/>
            <person name="Dougan E. K."/>
            <person name="Chan C."/>
            <person name="Rhodes N."/>
            <person name="Thang M."/>
        </authorList>
    </citation>
    <scope>NUCLEOTIDE SEQUENCE</scope>
</reference>